<evidence type="ECO:0000256" key="6">
    <source>
        <dbReference type="HAMAP-Rule" id="MF_01265"/>
    </source>
</evidence>
<dbReference type="Gene3D" id="3.40.50.720">
    <property type="entry name" value="NAD(P)-binding Rossmann-like Domain"/>
    <property type="match status" value="1"/>
</dbReference>
<dbReference type="SUPFAM" id="SSF55347">
    <property type="entry name" value="Glyceraldehyde-3-phosphate dehydrogenase-like, C-terminal domain"/>
    <property type="match status" value="1"/>
</dbReference>
<dbReference type="SUPFAM" id="SSF51735">
    <property type="entry name" value="NAD(P)-binding Rossmann-fold domains"/>
    <property type="match status" value="1"/>
</dbReference>
<dbReference type="Proteomes" id="UP000189796">
    <property type="component" value="Chromosome I"/>
</dbReference>
<feature type="active site" evidence="6">
    <location>
        <position position="227"/>
    </location>
</feature>
<gene>
    <name evidence="6" type="primary">nadX</name>
    <name evidence="9" type="ORF">SAMN05443248_0038</name>
</gene>
<comment type="miscellaneous">
    <text evidence="6">The iminoaspartate product is unstable in aqueous solution and can decompose to oxaloacetate and ammonia.</text>
</comment>
<dbReference type="EMBL" id="LT670817">
    <property type="protein sequence ID" value="SHG03193.1"/>
    <property type="molecule type" value="Genomic_DNA"/>
</dbReference>
<dbReference type="Pfam" id="PF03447">
    <property type="entry name" value="NAD_binding_3"/>
    <property type="match status" value="1"/>
</dbReference>
<keyword evidence="5 6" id="KW-0520">NAD</keyword>
<evidence type="ECO:0000256" key="1">
    <source>
        <dbReference type="ARBA" id="ARBA00008331"/>
    </source>
</evidence>
<name>A0A1M5GHK0_9BRAD</name>
<dbReference type="GO" id="GO:0009435">
    <property type="term" value="P:NAD+ biosynthetic process"/>
    <property type="evidence" value="ECO:0007669"/>
    <property type="project" value="UniProtKB-UniRule"/>
</dbReference>
<evidence type="ECO:0000256" key="4">
    <source>
        <dbReference type="ARBA" id="ARBA00023002"/>
    </source>
</evidence>
<dbReference type="GO" id="GO:0033735">
    <property type="term" value="F:aspartate dehydrogenase [NAD(P)+] activity"/>
    <property type="evidence" value="ECO:0007669"/>
    <property type="project" value="UniProtKB-EC"/>
</dbReference>
<feature type="domain" description="Aspartate dehydrogenase" evidence="7">
    <location>
        <begin position="175"/>
        <end position="262"/>
    </location>
</feature>
<comment type="pathway">
    <text evidence="6">Cofactor biosynthesis; NAD(+) biosynthesis; iminoaspartate from L-aspartate (dehydrogenase route): step 1/1.</text>
</comment>
<dbReference type="GO" id="GO:0051287">
    <property type="term" value="F:NAD binding"/>
    <property type="evidence" value="ECO:0007669"/>
    <property type="project" value="UniProtKB-UniRule"/>
</dbReference>
<evidence type="ECO:0000313" key="10">
    <source>
        <dbReference type="Proteomes" id="UP000189796"/>
    </source>
</evidence>
<dbReference type="PANTHER" id="PTHR31873">
    <property type="entry name" value="L-ASPARTATE DEHYDROGENASE-RELATED"/>
    <property type="match status" value="1"/>
</dbReference>
<comment type="function">
    <text evidence="6">Specifically catalyzes the NAD or NADP-dependent dehydrogenation of L-aspartate to iminoaspartate.</text>
</comment>
<reference evidence="9 10" key="1">
    <citation type="submission" date="2016-11" db="EMBL/GenBank/DDBJ databases">
        <authorList>
            <person name="Jaros S."/>
            <person name="Januszkiewicz K."/>
            <person name="Wedrychowicz H."/>
        </authorList>
    </citation>
    <scope>NUCLEOTIDE SEQUENCE [LARGE SCALE GENOMIC DNA]</scope>
    <source>
        <strain evidence="9 10">GAS138</strain>
    </source>
</reference>
<comment type="similarity">
    <text evidence="1 6">Belongs to the L-aspartate dehydrogenase family.</text>
</comment>
<dbReference type="PANTHER" id="PTHR31873:SF6">
    <property type="entry name" value="ASPARTATE DEHYDROGENASE DOMAIN-CONTAINING PROTEIN"/>
    <property type="match status" value="1"/>
</dbReference>
<dbReference type="EC" id="1.4.1.21" evidence="6"/>
<comment type="catalytic activity">
    <reaction evidence="6">
        <text>L-aspartate + NADP(+) + H2O = oxaloacetate + NH4(+) + NADPH + H(+)</text>
        <dbReference type="Rhea" id="RHEA:11784"/>
        <dbReference type="ChEBI" id="CHEBI:15377"/>
        <dbReference type="ChEBI" id="CHEBI:15378"/>
        <dbReference type="ChEBI" id="CHEBI:16452"/>
        <dbReference type="ChEBI" id="CHEBI:28938"/>
        <dbReference type="ChEBI" id="CHEBI:29991"/>
        <dbReference type="ChEBI" id="CHEBI:57783"/>
        <dbReference type="ChEBI" id="CHEBI:58349"/>
        <dbReference type="EC" id="1.4.1.21"/>
    </reaction>
</comment>
<evidence type="ECO:0000256" key="3">
    <source>
        <dbReference type="ARBA" id="ARBA00022857"/>
    </source>
</evidence>
<dbReference type="InterPro" id="IPR002811">
    <property type="entry name" value="Asp_DH"/>
</dbReference>
<keyword evidence="3 6" id="KW-0521">NADP</keyword>
<sequence length="274" mass="28768">MPDQQPMSKPMRLVFIGWGAINIRVGALLAQRNAAVQIVGIAAIDTPENRASIPQGVPFLASPNELAELRPDLVVEAAGRAAIDMWAERALAAAPGMIIASTSAFCDDALLARLTAIAERHGSRIFIPSGAIGAVDALASAAVLGLDEVTHQIVKPPVAWKGTPAEKLLDLSGLSDRTVFFSGSAREAASLYPQNANATVVTALAGVGLDRTRVEMVADPAVRINGHRITARGAFGRLEIALENNPLATNPKSSELTALSLVRLIEHRTSAIIV</sequence>
<evidence type="ECO:0000259" key="8">
    <source>
        <dbReference type="Pfam" id="PF03447"/>
    </source>
</evidence>
<comment type="catalytic activity">
    <reaction evidence="6">
        <text>L-aspartate + NAD(+) + H2O = oxaloacetate + NH4(+) + NADH + H(+)</text>
        <dbReference type="Rhea" id="RHEA:11788"/>
        <dbReference type="ChEBI" id="CHEBI:15377"/>
        <dbReference type="ChEBI" id="CHEBI:15378"/>
        <dbReference type="ChEBI" id="CHEBI:16452"/>
        <dbReference type="ChEBI" id="CHEBI:28938"/>
        <dbReference type="ChEBI" id="CHEBI:29991"/>
        <dbReference type="ChEBI" id="CHEBI:57540"/>
        <dbReference type="ChEBI" id="CHEBI:57945"/>
        <dbReference type="EC" id="1.4.1.21"/>
    </reaction>
</comment>
<feature type="domain" description="Aspartate/homoserine dehydrogenase NAD-binding" evidence="8">
    <location>
        <begin position="18"/>
        <end position="128"/>
    </location>
</feature>
<dbReference type="GO" id="GO:0016639">
    <property type="term" value="F:oxidoreductase activity, acting on the CH-NH2 group of donors, NAD or NADP as acceptor"/>
    <property type="evidence" value="ECO:0007669"/>
    <property type="project" value="UniProtKB-UniRule"/>
</dbReference>
<keyword evidence="4 6" id="KW-0560">Oxidoreductase</keyword>
<dbReference type="UniPathway" id="UPA00253">
    <property type="reaction ID" value="UER00456"/>
</dbReference>
<dbReference type="InterPro" id="IPR005106">
    <property type="entry name" value="Asp/hSer_DH_NAD-bd"/>
</dbReference>
<dbReference type="Pfam" id="PF01958">
    <property type="entry name" value="Asp_DH_C"/>
    <property type="match status" value="1"/>
</dbReference>
<evidence type="ECO:0000259" key="7">
    <source>
        <dbReference type="Pfam" id="PF01958"/>
    </source>
</evidence>
<proteinExistence type="inferred from homology"/>
<dbReference type="InterPro" id="IPR036291">
    <property type="entry name" value="NAD(P)-bd_dom_sf"/>
</dbReference>
<feature type="binding site" evidence="6">
    <location>
        <position position="131"/>
    </location>
    <ligand>
        <name>NAD(+)</name>
        <dbReference type="ChEBI" id="CHEBI:57540"/>
    </ligand>
</feature>
<dbReference type="NCBIfam" id="NF009828">
    <property type="entry name" value="PRK13303.1-3"/>
    <property type="match status" value="1"/>
</dbReference>
<dbReference type="GO" id="GO:0050661">
    <property type="term" value="F:NADP binding"/>
    <property type="evidence" value="ECO:0007669"/>
    <property type="project" value="UniProtKB-UniRule"/>
</dbReference>
<organism evidence="9 10">
    <name type="scientific">Bradyrhizobium erythrophlei</name>
    <dbReference type="NCBI Taxonomy" id="1437360"/>
    <lineage>
        <taxon>Bacteria</taxon>
        <taxon>Pseudomonadati</taxon>
        <taxon>Pseudomonadota</taxon>
        <taxon>Alphaproteobacteria</taxon>
        <taxon>Hyphomicrobiales</taxon>
        <taxon>Nitrobacteraceae</taxon>
        <taxon>Bradyrhizobium</taxon>
    </lineage>
</organism>
<dbReference type="InterPro" id="IPR011182">
    <property type="entry name" value="L-Asp_DH"/>
</dbReference>
<accession>A0A1M5GHK0</accession>
<keyword evidence="2 6" id="KW-0662">Pyridine nucleotide biosynthesis</keyword>
<protein>
    <recommendedName>
        <fullName evidence="6">L-aspartate dehydrogenase</fullName>
        <ecNumber evidence="6">1.4.1.21</ecNumber>
    </recommendedName>
</protein>
<feature type="binding site" evidence="6">
    <location>
        <position position="197"/>
    </location>
    <ligand>
        <name>NAD(+)</name>
        <dbReference type="ChEBI" id="CHEBI:57540"/>
    </ligand>
</feature>
<evidence type="ECO:0000256" key="2">
    <source>
        <dbReference type="ARBA" id="ARBA00022642"/>
    </source>
</evidence>
<dbReference type="AlphaFoldDB" id="A0A1M5GHK0"/>
<evidence type="ECO:0000313" key="9">
    <source>
        <dbReference type="EMBL" id="SHG03193.1"/>
    </source>
</evidence>
<dbReference type="PIRSF" id="PIRSF005227">
    <property type="entry name" value="Asp_dh_NAD_syn"/>
    <property type="match status" value="1"/>
</dbReference>
<dbReference type="HAMAP" id="MF_01265">
    <property type="entry name" value="NadX"/>
    <property type="match status" value="1"/>
</dbReference>
<evidence type="ECO:0000256" key="5">
    <source>
        <dbReference type="ARBA" id="ARBA00023027"/>
    </source>
</evidence>
<dbReference type="Gene3D" id="3.30.360.10">
    <property type="entry name" value="Dihydrodipicolinate Reductase, domain 2"/>
    <property type="match status" value="1"/>
</dbReference>
<dbReference type="InterPro" id="IPR020626">
    <property type="entry name" value="Asp_DH_prok"/>
</dbReference>